<sequence length="326" mass="38558">MSSQLLINEFLTKQNISLIWEVVMDDVLQNKSQEVIIKINHIFNENLKGFFENEKHKCRNLMELNKKYISLIINYVNGSFSQKQEQQNKPQQTQQNNEKELITYEDLHSDRISQFDKKLNTIKQEFSNAMTLPVPEKPEFGDKLDEPLTELELEIKKVMAQRNYDIEQINRNNLEANTNWLKPQETSVKNEKINPLQKNSIIKEEQKKQEQIKYIKIDNNDLNNEFIENEVIDINNNDNSKKITSPKKQVSWNNNIEYENNFEEDFLKKLKTIKPLPDSQIVSNINRNDNSNEINFIKEELKTFNVKIENLTQNVNSILELLKQAK</sequence>
<organism evidence="1">
    <name type="scientific">viral metagenome</name>
    <dbReference type="NCBI Taxonomy" id="1070528"/>
    <lineage>
        <taxon>unclassified sequences</taxon>
        <taxon>metagenomes</taxon>
        <taxon>organismal metagenomes</taxon>
    </lineage>
</organism>
<dbReference type="EMBL" id="MN740168">
    <property type="protein sequence ID" value="QHT91704.1"/>
    <property type="molecule type" value="Genomic_DNA"/>
</dbReference>
<protein>
    <submittedName>
        <fullName evidence="1">Uncharacterized protein</fullName>
    </submittedName>
</protein>
<reference evidence="1" key="1">
    <citation type="journal article" date="2020" name="Nature">
        <title>Giant virus diversity and host interactions through global metagenomics.</title>
        <authorList>
            <person name="Schulz F."/>
            <person name="Roux S."/>
            <person name="Paez-Espino D."/>
            <person name="Jungbluth S."/>
            <person name="Walsh D.A."/>
            <person name="Denef V.J."/>
            <person name="McMahon K.D."/>
            <person name="Konstantinidis K.T."/>
            <person name="Eloe-Fadrosh E.A."/>
            <person name="Kyrpides N.C."/>
            <person name="Woyke T."/>
        </authorList>
    </citation>
    <scope>NUCLEOTIDE SEQUENCE</scope>
    <source>
        <strain evidence="1">GVMAG-M-3300023184-86</strain>
    </source>
</reference>
<proteinExistence type="predicted"/>
<evidence type="ECO:0000313" key="1">
    <source>
        <dbReference type="EMBL" id="QHT91704.1"/>
    </source>
</evidence>
<dbReference type="AlphaFoldDB" id="A0A6C0IF14"/>
<name>A0A6C0IF14_9ZZZZ</name>
<accession>A0A6C0IF14</accession>